<evidence type="ECO:0000256" key="2">
    <source>
        <dbReference type="ARBA" id="ARBA00022475"/>
    </source>
</evidence>
<evidence type="ECO:0000256" key="1">
    <source>
        <dbReference type="ARBA" id="ARBA00004651"/>
    </source>
</evidence>
<name>A0A644X268_9ZZZZ</name>
<sequence>MKFDLLRLIGKHSKLTLVIILAITAFFLYHAAFLHLNADYNSLMTELQGQTTYVVESGVEHQSSSHDAMNAEPIPETGVLRTNALGNHLVASSEPTPPPAADEVLYTTTYLVMVESPRLYTAEHLSLIETTMDALGKTDYLSKSFSVLDFVTLEKRGTRLATMPFSSHQENQTVWTDEEAQLLKSRIEADPLVKNYLVSDDLQGFLFSFESIALTESQENELADMLGVLTKNGMKVSINGGAVITNRLMHYLGRDLSILLSLCFIAILFVYYLSFKSKRSVLLPFSMSVIGIIWTFGTMRLLGYSLTIVNIVTPCMVLNLGSSYAIHVIGEYYTDYSKGMNSIESTKKILRTIFFACLTTVIGFMSLLFSKTQALREFGVAVGFGVTYCAILASTYLPAQLSLVVPPKQEQIRTYRKGYLARSVLFFDRTVARKWPLFVLLWVLVIAGYAMTRNHIPVNTNYMSYLPKRDPFGKSSQHFAQKMGGDIPYVIIIEAPEGEEKFFLKSKNLTSVHTFEQALYAQSADIRQILSFASYVSFANSVYSDEEGIPTSDGLLNLLSRMVLLMSRQGQEELSSILDVEGNTLTIYLQHFDAEEQALWTLGSAERIEEVILANLHLLPNNSKLTISGEPHKTLNFSAELLQDQRISTYASYLLVFLVVLFAFKSLSLALYALIPILTGVMANYIFMYFFQIPFDMITVSFAAVAVGTGIDDAIHFLIRYKNKLGKDDRTIEALLSETIRETGRPIILTTLSIIAGMLMFLFASYTPVRYFGSLMSMALLNCMLATLLVMPSVIRLVAYLKRRFAR</sequence>
<keyword evidence="5 6" id="KW-0472">Membrane</keyword>
<feature type="transmembrane region" description="Helical" evidence="6">
    <location>
        <begin position="309"/>
        <end position="329"/>
    </location>
</feature>
<keyword evidence="3 6" id="KW-0812">Transmembrane</keyword>
<dbReference type="EMBL" id="VSSQ01001670">
    <property type="protein sequence ID" value="MPM10252.1"/>
    <property type="molecule type" value="Genomic_DNA"/>
</dbReference>
<proteinExistence type="predicted"/>
<evidence type="ECO:0000259" key="7">
    <source>
        <dbReference type="PROSITE" id="PS50156"/>
    </source>
</evidence>
<feature type="transmembrane region" description="Helical" evidence="6">
    <location>
        <begin position="349"/>
        <end position="369"/>
    </location>
</feature>
<feature type="transmembrane region" description="Helical" evidence="6">
    <location>
        <begin position="779"/>
        <end position="801"/>
    </location>
</feature>
<reference evidence="8" key="1">
    <citation type="submission" date="2019-08" db="EMBL/GenBank/DDBJ databases">
        <authorList>
            <person name="Kucharzyk K."/>
            <person name="Murdoch R.W."/>
            <person name="Higgins S."/>
            <person name="Loffler F."/>
        </authorList>
    </citation>
    <scope>NUCLEOTIDE SEQUENCE</scope>
</reference>
<feature type="domain" description="SSD" evidence="7">
    <location>
        <begin position="669"/>
        <end position="797"/>
    </location>
</feature>
<dbReference type="InterPro" id="IPR000731">
    <property type="entry name" value="SSD"/>
</dbReference>
<evidence type="ECO:0000256" key="6">
    <source>
        <dbReference type="SAM" id="Phobius"/>
    </source>
</evidence>
<dbReference type="InterPro" id="IPR050545">
    <property type="entry name" value="Mycobact_MmpL"/>
</dbReference>
<dbReference type="AlphaFoldDB" id="A0A644X268"/>
<evidence type="ECO:0000256" key="3">
    <source>
        <dbReference type="ARBA" id="ARBA00022692"/>
    </source>
</evidence>
<gene>
    <name evidence="8" type="ORF">SDC9_56580</name>
</gene>
<feature type="transmembrane region" description="Helical" evidence="6">
    <location>
        <begin position="647"/>
        <end position="664"/>
    </location>
</feature>
<evidence type="ECO:0000256" key="4">
    <source>
        <dbReference type="ARBA" id="ARBA00022989"/>
    </source>
</evidence>
<accession>A0A644X268</accession>
<keyword evidence="4 6" id="KW-1133">Transmembrane helix</keyword>
<dbReference type="Gene3D" id="1.20.1640.10">
    <property type="entry name" value="Multidrug efflux transporter AcrB transmembrane domain"/>
    <property type="match status" value="2"/>
</dbReference>
<evidence type="ECO:0000313" key="8">
    <source>
        <dbReference type="EMBL" id="MPM10252.1"/>
    </source>
</evidence>
<evidence type="ECO:0000256" key="5">
    <source>
        <dbReference type="ARBA" id="ARBA00023136"/>
    </source>
</evidence>
<comment type="subcellular location">
    <subcellularLocation>
        <location evidence="1">Cell membrane</location>
        <topology evidence="1">Multi-pass membrane protein</topology>
    </subcellularLocation>
</comment>
<dbReference type="InterPro" id="IPR004869">
    <property type="entry name" value="MMPL_dom"/>
</dbReference>
<dbReference type="PROSITE" id="PS50156">
    <property type="entry name" value="SSD"/>
    <property type="match status" value="2"/>
</dbReference>
<feature type="transmembrane region" description="Helical" evidence="6">
    <location>
        <begin position="281"/>
        <end position="302"/>
    </location>
</feature>
<dbReference type="GO" id="GO:0005886">
    <property type="term" value="C:plasma membrane"/>
    <property type="evidence" value="ECO:0007669"/>
    <property type="project" value="UniProtKB-SubCell"/>
</dbReference>
<comment type="caution">
    <text evidence="8">The sequence shown here is derived from an EMBL/GenBank/DDBJ whole genome shotgun (WGS) entry which is preliminary data.</text>
</comment>
<dbReference type="PANTHER" id="PTHR33406:SF13">
    <property type="entry name" value="MEMBRANE PROTEIN YDFJ"/>
    <property type="match status" value="1"/>
</dbReference>
<feature type="transmembrane region" description="Helical" evidence="6">
    <location>
        <begin position="378"/>
        <end position="397"/>
    </location>
</feature>
<feature type="transmembrane region" description="Helical" evidence="6">
    <location>
        <begin position="435"/>
        <end position="452"/>
    </location>
</feature>
<protein>
    <recommendedName>
        <fullName evidence="7">SSD domain-containing protein</fullName>
    </recommendedName>
</protein>
<feature type="transmembrane region" description="Helical" evidence="6">
    <location>
        <begin position="747"/>
        <end position="767"/>
    </location>
</feature>
<dbReference type="PANTHER" id="PTHR33406">
    <property type="entry name" value="MEMBRANE PROTEIN MJ1562-RELATED"/>
    <property type="match status" value="1"/>
</dbReference>
<keyword evidence="2" id="KW-1003">Cell membrane</keyword>
<feature type="transmembrane region" description="Helical" evidence="6">
    <location>
        <begin position="15"/>
        <end position="36"/>
    </location>
</feature>
<organism evidence="8">
    <name type="scientific">bioreactor metagenome</name>
    <dbReference type="NCBI Taxonomy" id="1076179"/>
    <lineage>
        <taxon>unclassified sequences</taxon>
        <taxon>metagenomes</taxon>
        <taxon>ecological metagenomes</taxon>
    </lineage>
</organism>
<feature type="transmembrane region" description="Helical" evidence="6">
    <location>
        <begin position="256"/>
        <end position="275"/>
    </location>
</feature>
<dbReference type="SUPFAM" id="SSF82866">
    <property type="entry name" value="Multidrug efflux transporter AcrB transmembrane domain"/>
    <property type="match status" value="2"/>
</dbReference>
<dbReference type="Pfam" id="PF03176">
    <property type="entry name" value="MMPL"/>
    <property type="match status" value="2"/>
</dbReference>
<feature type="domain" description="SSD" evidence="7">
    <location>
        <begin position="289"/>
        <end position="403"/>
    </location>
</feature>